<accession>A0A1M5WF19</accession>
<keyword evidence="2 3" id="KW-0067">ATP-binding</keyword>
<organism evidence="5 6">
    <name type="scientific">Desulfosporosinus lacus DSM 15449</name>
    <dbReference type="NCBI Taxonomy" id="1121420"/>
    <lineage>
        <taxon>Bacteria</taxon>
        <taxon>Bacillati</taxon>
        <taxon>Bacillota</taxon>
        <taxon>Clostridia</taxon>
        <taxon>Eubacteriales</taxon>
        <taxon>Desulfitobacteriaceae</taxon>
        <taxon>Desulfosporosinus</taxon>
    </lineage>
</organism>
<evidence type="ECO:0000313" key="5">
    <source>
        <dbReference type="EMBL" id="SHH86105.1"/>
    </source>
</evidence>
<gene>
    <name evidence="5" type="ORF">SAMN02746098_01589</name>
</gene>
<dbReference type="AlphaFoldDB" id="A0A1M5WF19"/>
<dbReference type="GO" id="GO:0003677">
    <property type="term" value="F:DNA binding"/>
    <property type="evidence" value="ECO:0007669"/>
    <property type="project" value="InterPro"/>
</dbReference>
<feature type="domain" description="FtsK" evidence="4">
    <location>
        <begin position="135"/>
        <end position="311"/>
    </location>
</feature>
<dbReference type="SUPFAM" id="SSF52540">
    <property type="entry name" value="P-loop containing nucleoside triphosphate hydrolases"/>
    <property type="match status" value="1"/>
</dbReference>
<protein>
    <submittedName>
        <fullName evidence="5">FtsK/SpoIIIE family protein</fullName>
    </submittedName>
</protein>
<evidence type="ECO:0000313" key="6">
    <source>
        <dbReference type="Proteomes" id="UP000183954"/>
    </source>
</evidence>
<keyword evidence="1 3" id="KW-0547">Nucleotide-binding</keyword>
<dbReference type="InterPro" id="IPR002543">
    <property type="entry name" value="FtsK_dom"/>
</dbReference>
<dbReference type="STRING" id="1121420.SAMN02746098_01589"/>
<dbReference type="Proteomes" id="UP000183954">
    <property type="component" value="Unassembled WGS sequence"/>
</dbReference>
<dbReference type="EMBL" id="FQXJ01000005">
    <property type="protein sequence ID" value="SHH86105.1"/>
    <property type="molecule type" value="Genomic_DNA"/>
</dbReference>
<dbReference type="GO" id="GO:0005524">
    <property type="term" value="F:ATP binding"/>
    <property type="evidence" value="ECO:0007669"/>
    <property type="project" value="UniProtKB-UniRule"/>
</dbReference>
<dbReference type="InterPro" id="IPR027417">
    <property type="entry name" value="P-loop_NTPase"/>
</dbReference>
<reference evidence="6" key="1">
    <citation type="submission" date="2016-11" db="EMBL/GenBank/DDBJ databases">
        <authorList>
            <person name="Varghese N."/>
            <person name="Submissions S."/>
        </authorList>
    </citation>
    <scope>NUCLEOTIDE SEQUENCE [LARGE SCALE GENOMIC DNA]</scope>
    <source>
        <strain evidence="6">DSM 15449</strain>
    </source>
</reference>
<dbReference type="Gene3D" id="3.40.50.300">
    <property type="entry name" value="P-loop containing nucleotide triphosphate hydrolases"/>
    <property type="match status" value="1"/>
</dbReference>
<dbReference type="InterPro" id="IPR050206">
    <property type="entry name" value="FtsK/SpoIIIE/SftA"/>
</dbReference>
<evidence type="ECO:0000259" key="4">
    <source>
        <dbReference type="PROSITE" id="PS50901"/>
    </source>
</evidence>
<evidence type="ECO:0000256" key="1">
    <source>
        <dbReference type="ARBA" id="ARBA00022741"/>
    </source>
</evidence>
<dbReference type="RefSeq" id="WP_073029167.1">
    <property type="nucleotide sequence ID" value="NZ_FQXJ01000005.1"/>
</dbReference>
<dbReference type="Pfam" id="PF01580">
    <property type="entry name" value="FtsK_SpoIIIE"/>
    <property type="match status" value="1"/>
</dbReference>
<proteinExistence type="predicted"/>
<feature type="binding site" evidence="3">
    <location>
        <begin position="152"/>
        <end position="159"/>
    </location>
    <ligand>
        <name>ATP</name>
        <dbReference type="ChEBI" id="CHEBI:30616"/>
    </ligand>
</feature>
<dbReference type="PANTHER" id="PTHR22683:SF1">
    <property type="entry name" value="TYPE VII SECRETION SYSTEM PROTEIN ESSC"/>
    <property type="match status" value="1"/>
</dbReference>
<sequence length="380" mass="42948">MPEKTVKPDILGLTASLITWGIKQFKGKGIQDVIEAVHLQNKEGQRPILRKKHPTDNGIDYVFALPAGVDRSDFERERHYFESYLNSIVEFEAQGRKLILKTYKANFKKKIPFDFNPSLYPEMFAPFPVGKTPDGKTLVEDLYNLPHMMVGGQTGYGKTSFLLVVMVACLLSGVKVSVVDRKGVDFPRFAPWVNLALTDADTEVLLQQHIQEMHRRQRILREAECQNFAEYAEHYNDLPYLVLFIDELTQIRNKACFEAIGDMSVLSRVSGISMILATQKPGAKIWDGFTDVRSQLSGAMCFRVRDQTDSQIVLGSGNTRGAELPKIKGRAVWNNDQDQIVQSMYLTAKEAYSVLMERVSKGVYSFANASNDECTERIDT</sequence>
<evidence type="ECO:0000256" key="3">
    <source>
        <dbReference type="PROSITE-ProRule" id="PRU00289"/>
    </source>
</evidence>
<keyword evidence="6" id="KW-1185">Reference proteome</keyword>
<dbReference type="PANTHER" id="PTHR22683">
    <property type="entry name" value="SPORULATION PROTEIN RELATED"/>
    <property type="match status" value="1"/>
</dbReference>
<dbReference type="OrthoDB" id="9807790at2"/>
<name>A0A1M5WF19_9FIRM</name>
<dbReference type="PROSITE" id="PS50901">
    <property type="entry name" value="FTSK"/>
    <property type="match status" value="1"/>
</dbReference>
<evidence type="ECO:0000256" key="2">
    <source>
        <dbReference type="ARBA" id="ARBA00022840"/>
    </source>
</evidence>